<sequence>MSDWLAAALRSSAFRFSTSSSLSTSFVFSTLLFLTVILVSGCGEPTPDRQMRILSGSENKTLEPILQEFARSKGVALEMDYKGSVDIMLALQQPEFEYDAVWPANSLWISIGDTQRRVKHSKSIMTSPVVFGIRKGLAQELGFVGRDVRVGDILAAIEAKRLRFMMTSATQSNSGASAYIGFLYALLGNPDVVTSQDLENPELATHIRALLSGVHRSSGSSGWLKELFLEGTYDAMVNYEAMIIEANQELAKQGREPLYVVYPVDGIVLADSPLGFIKHDDEALEPIFLELQEYLLSDKVQKELVESGRRTGFGGRMPDADPKVWNAAWGIQPNKVLSPIRLPAADVILEALNLYQSEFRKPSLTVFCLDFSGSMEGEGEWQLENAMSVLLDEESSRRFLIQVGRKDKTIIIPFDGAVRDGAIVEGNDPETLLELSARIGAEAPKGRTDIYGAAMRGLEIIENEEFEDYVPAVILMTDGASNTGHNFRDLERKWKSSQLDVPVFCILFGEASEEQLEEIVELTRGRIFDGRQDLIQAFRTAKGYN</sequence>
<evidence type="ECO:0000313" key="1">
    <source>
        <dbReference type="EMBL" id="MCA9759199.1"/>
    </source>
</evidence>
<protein>
    <submittedName>
        <fullName evidence="1">VWA domain-containing protein</fullName>
    </submittedName>
</protein>
<evidence type="ECO:0000313" key="2">
    <source>
        <dbReference type="Proteomes" id="UP000739538"/>
    </source>
</evidence>
<name>A0A956SH17_UNCEI</name>
<comment type="caution">
    <text evidence="1">The sequence shown here is derived from an EMBL/GenBank/DDBJ whole genome shotgun (WGS) entry which is preliminary data.</text>
</comment>
<dbReference type="Gene3D" id="3.40.50.410">
    <property type="entry name" value="von Willebrand factor, type A domain"/>
    <property type="match status" value="1"/>
</dbReference>
<accession>A0A956SH17</accession>
<reference evidence="1" key="2">
    <citation type="journal article" date="2021" name="Microbiome">
        <title>Successional dynamics and alternative stable states in a saline activated sludge microbial community over 9 years.</title>
        <authorList>
            <person name="Wang Y."/>
            <person name="Ye J."/>
            <person name="Ju F."/>
            <person name="Liu L."/>
            <person name="Boyd J.A."/>
            <person name="Deng Y."/>
            <person name="Parks D.H."/>
            <person name="Jiang X."/>
            <person name="Yin X."/>
            <person name="Woodcroft B.J."/>
            <person name="Tyson G.W."/>
            <person name="Hugenholtz P."/>
            <person name="Polz M.F."/>
            <person name="Zhang T."/>
        </authorList>
    </citation>
    <scope>NUCLEOTIDE SEQUENCE</scope>
    <source>
        <strain evidence="1">HKST-UBA02</strain>
    </source>
</reference>
<proteinExistence type="predicted"/>
<dbReference type="SUPFAM" id="SSF53300">
    <property type="entry name" value="vWA-like"/>
    <property type="match status" value="1"/>
</dbReference>
<dbReference type="Proteomes" id="UP000739538">
    <property type="component" value="Unassembled WGS sequence"/>
</dbReference>
<reference evidence="1" key="1">
    <citation type="submission" date="2020-04" db="EMBL/GenBank/DDBJ databases">
        <authorList>
            <person name="Zhang T."/>
        </authorList>
    </citation>
    <scope>NUCLEOTIDE SEQUENCE</scope>
    <source>
        <strain evidence="1">HKST-UBA02</strain>
    </source>
</reference>
<dbReference type="AlphaFoldDB" id="A0A956SH17"/>
<organism evidence="1 2">
    <name type="scientific">Eiseniibacteriota bacterium</name>
    <dbReference type="NCBI Taxonomy" id="2212470"/>
    <lineage>
        <taxon>Bacteria</taxon>
        <taxon>Candidatus Eiseniibacteriota</taxon>
    </lineage>
</organism>
<dbReference type="CDD" id="cd00198">
    <property type="entry name" value="vWFA"/>
    <property type="match status" value="1"/>
</dbReference>
<gene>
    <name evidence="1" type="ORF">KDA27_25620</name>
</gene>
<dbReference type="SUPFAM" id="SSF53850">
    <property type="entry name" value="Periplasmic binding protein-like II"/>
    <property type="match status" value="1"/>
</dbReference>
<dbReference type="Pfam" id="PF13531">
    <property type="entry name" value="SBP_bac_11"/>
    <property type="match status" value="1"/>
</dbReference>
<dbReference type="InterPro" id="IPR036465">
    <property type="entry name" value="vWFA_dom_sf"/>
</dbReference>
<dbReference type="EMBL" id="JAGQHS010000284">
    <property type="protein sequence ID" value="MCA9759199.1"/>
    <property type="molecule type" value="Genomic_DNA"/>
</dbReference>